<dbReference type="Gene3D" id="3.30.70.1240">
    <property type="entry name" value="DOPA-like domains"/>
    <property type="match status" value="1"/>
</dbReference>
<dbReference type="EMBL" id="RYYV01000006">
    <property type="protein sequence ID" value="RUL75947.1"/>
    <property type="molecule type" value="Genomic_DNA"/>
</dbReference>
<reference evidence="1 2" key="1">
    <citation type="submission" date="2018-12" db="EMBL/GenBank/DDBJ databases">
        <title>Dyella dinghuensis sp. nov. DHOA06 and Dyella choica sp. nov. 4M-K27, isolated from forest soil.</title>
        <authorList>
            <person name="Qiu L.-H."/>
            <person name="Gao Z.-H."/>
        </authorList>
    </citation>
    <scope>NUCLEOTIDE SEQUENCE [LARGE SCALE GENOMIC DNA]</scope>
    <source>
        <strain evidence="1 2">4M-K27</strain>
    </source>
</reference>
<keyword evidence="2" id="KW-1185">Reference proteome</keyword>
<evidence type="ECO:0000313" key="1">
    <source>
        <dbReference type="EMBL" id="RUL75947.1"/>
    </source>
</evidence>
<dbReference type="OrthoDB" id="572228at2"/>
<dbReference type="RefSeq" id="WP_126684512.1">
    <property type="nucleotide sequence ID" value="NZ_RYYV01000006.1"/>
</dbReference>
<gene>
    <name evidence="1" type="ORF">EKH80_09485</name>
</gene>
<dbReference type="InterPro" id="IPR023389">
    <property type="entry name" value="DOPA-like_sf"/>
</dbReference>
<dbReference type="GO" id="GO:0051213">
    <property type="term" value="F:dioxygenase activity"/>
    <property type="evidence" value="ECO:0007669"/>
    <property type="project" value="UniProtKB-KW"/>
</dbReference>
<dbReference type="Proteomes" id="UP000274358">
    <property type="component" value="Unassembled WGS sequence"/>
</dbReference>
<keyword evidence="1" id="KW-0560">Oxidoreductase</keyword>
<name>A0A3S0R3W4_9GAMM</name>
<evidence type="ECO:0000313" key="2">
    <source>
        <dbReference type="Proteomes" id="UP000274358"/>
    </source>
</evidence>
<organism evidence="1 2">
    <name type="scientific">Dyella choica</name>
    <dbReference type="NCBI Taxonomy" id="1927959"/>
    <lineage>
        <taxon>Bacteria</taxon>
        <taxon>Pseudomonadati</taxon>
        <taxon>Pseudomonadota</taxon>
        <taxon>Gammaproteobacteria</taxon>
        <taxon>Lysobacterales</taxon>
        <taxon>Rhodanobacteraceae</taxon>
        <taxon>Dyella</taxon>
    </lineage>
</organism>
<dbReference type="PANTHER" id="PTHR36423:SF2">
    <property type="entry name" value="AFR070WP"/>
    <property type="match status" value="1"/>
</dbReference>
<dbReference type="InterPro" id="IPR014980">
    <property type="entry name" value="DOPA_dioxygen"/>
</dbReference>
<comment type="caution">
    <text evidence="1">The sequence shown here is derived from an EMBL/GenBank/DDBJ whole genome shotgun (WGS) entry which is preliminary data.</text>
</comment>
<dbReference type="SUPFAM" id="SSF143410">
    <property type="entry name" value="DOPA-like"/>
    <property type="match status" value="1"/>
</dbReference>
<accession>A0A3S0R3W4</accession>
<sequence length="131" mass="14473">MSDDSAPYHAHIYYEPSQRDLAATAQTLLRDFMASKKIPALLFVGQLTDRKAGPHPIPQFEIHFLKAALPAILDFIKASGFRALVHPLTDDDLADHTTLGHWIGEPLELDLTTLDPPGKNQGIARFGKADF</sequence>
<keyword evidence="1" id="KW-0223">Dioxygenase</keyword>
<protein>
    <submittedName>
        <fullName evidence="1">Aromatic ring-opening dioxygenase</fullName>
    </submittedName>
</protein>
<proteinExistence type="predicted"/>
<dbReference type="Pfam" id="PF08883">
    <property type="entry name" value="DOPA_dioxygen"/>
    <property type="match status" value="1"/>
</dbReference>
<dbReference type="AlphaFoldDB" id="A0A3S0R3W4"/>
<dbReference type="PANTHER" id="PTHR36423">
    <property type="entry name" value="AFR070WP"/>
    <property type="match status" value="1"/>
</dbReference>